<proteinExistence type="predicted"/>
<keyword evidence="4" id="KW-1185">Reference proteome</keyword>
<keyword evidence="1" id="KW-0285">Flavoprotein</keyword>
<evidence type="ECO:0000313" key="3">
    <source>
        <dbReference type="EMBL" id="MFC6870578.1"/>
    </source>
</evidence>
<dbReference type="EMBL" id="JBHSXX010000001">
    <property type="protein sequence ID" value="MFC6870578.1"/>
    <property type="molecule type" value="Genomic_DNA"/>
</dbReference>
<evidence type="ECO:0000313" key="4">
    <source>
        <dbReference type="Proteomes" id="UP001596337"/>
    </source>
</evidence>
<evidence type="ECO:0000256" key="1">
    <source>
        <dbReference type="ARBA" id="ARBA00022630"/>
    </source>
</evidence>
<protein>
    <submittedName>
        <fullName evidence="3">Acyl-CoA dehydrogenase family protein</fullName>
    </submittedName>
</protein>
<comment type="caution">
    <text evidence="3">The sequence shown here is derived from an EMBL/GenBank/DDBJ whole genome shotgun (WGS) entry which is preliminary data.</text>
</comment>
<accession>A0ABW2C669</accession>
<dbReference type="SUPFAM" id="SSF47203">
    <property type="entry name" value="Acyl-CoA dehydrogenase C-terminal domain-like"/>
    <property type="match status" value="1"/>
</dbReference>
<dbReference type="RefSeq" id="WP_390221154.1">
    <property type="nucleotide sequence ID" value="NZ_JBHSXX010000001.1"/>
</dbReference>
<dbReference type="Proteomes" id="UP001596337">
    <property type="component" value="Unassembled WGS sequence"/>
</dbReference>
<organism evidence="3 4">
    <name type="scientific">Haloechinothrix salitolerans</name>
    <dbReference type="NCBI Taxonomy" id="926830"/>
    <lineage>
        <taxon>Bacteria</taxon>
        <taxon>Bacillati</taxon>
        <taxon>Actinomycetota</taxon>
        <taxon>Actinomycetes</taxon>
        <taxon>Pseudonocardiales</taxon>
        <taxon>Pseudonocardiaceae</taxon>
        <taxon>Haloechinothrix</taxon>
    </lineage>
</organism>
<feature type="domain" description="Acyl-CoA dehydrogenase/oxidase C-terminal" evidence="2">
    <location>
        <begin position="1"/>
        <end position="26"/>
    </location>
</feature>
<dbReference type="InterPro" id="IPR009075">
    <property type="entry name" value="AcylCo_DH/oxidase_C"/>
</dbReference>
<dbReference type="Gene3D" id="1.20.140.10">
    <property type="entry name" value="Butyryl-CoA Dehydrogenase, subunit A, domain 3"/>
    <property type="match status" value="1"/>
</dbReference>
<reference evidence="4" key="1">
    <citation type="journal article" date="2019" name="Int. J. Syst. Evol. Microbiol.">
        <title>The Global Catalogue of Microorganisms (GCM) 10K type strain sequencing project: providing services to taxonomists for standard genome sequencing and annotation.</title>
        <authorList>
            <consortium name="The Broad Institute Genomics Platform"/>
            <consortium name="The Broad Institute Genome Sequencing Center for Infectious Disease"/>
            <person name="Wu L."/>
            <person name="Ma J."/>
        </authorList>
    </citation>
    <scope>NUCLEOTIDE SEQUENCE [LARGE SCALE GENOMIC DNA]</scope>
    <source>
        <strain evidence="4">KCTC 32255</strain>
    </source>
</reference>
<gene>
    <name evidence="3" type="ORF">ACFQGD_25940</name>
</gene>
<dbReference type="Pfam" id="PF00441">
    <property type="entry name" value="Acyl-CoA_dh_1"/>
    <property type="match status" value="1"/>
</dbReference>
<dbReference type="InterPro" id="IPR036250">
    <property type="entry name" value="AcylCo_DH-like_C"/>
</dbReference>
<evidence type="ECO:0000259" key="2">
    <source>
        <dbReference type="Pfam" id="PF00441"/>
    </source>
</evidence>
<name>A0ABW2C669_9PSEU</name>
<sequence>MYRDSKIGEIYEGTYEIQKRVIARQIFGRDMTG</sequence>